<dbReference type="AlphaFoldDB" id="A0A9J5X7N4"/>
<gene>
    <name evidence="1" type="ORF">H5410_044747</name>
</gene>
<name>A0A9J5X7N4_SOLCO</name>
<dbReference type="GO" id="GO:0005762">
    <property type="term" value="C:mitochondrial large ribosomal subunit"/>
    <property type="evidence" value="ECO:0007669"/>
    <property type="project" value="InterPro"/>
</dbReference>
<sequence>MALGLLVGIGKAFRKKSTASLDILTAKKGPRNYYKGKNCKPTGFHTREMDHKRAAWILCPTRLNGKNWWKKGTRGMNGKIEKLDEERTFSFGCEQLVRLHLWDIIGYVVYVVVVDVFLY</sequence>
<dbReference type="InterPro" id="IPR019189">
    <property type="entry name" value="Ribosomal_mL41"/>
</dbReference>
<dbReference type="GO" id="GO:0006412">
    <property type="term" value="P:translation"/>
    <property type="evidence" value="ECO:0007669"/>
    <property type="project" value="TreeGrafter"/>
</dbReference>
<dbReference type="PANTHER" id="PTHR21338">
    <property type="entry name" value="MITOCHONDRIAL RIBOSOMAL PROTEIN L41"/>
    <property type="match status" value="1"/>
</dbReference>
<dbReference type="PANTHER" id="PTHR21338:SF1">
    <property type="entry name" value="39S RIBOSOMAL PROTEIN L41, MITOCHONDRIAL-LIKE"/>
    <property type="match status" value="1"/>
</dbReference>
<reference evidence="1 2" key="1">
    <citation type="submission" date="2020-09" db="EMBL/GenBank/DDBJ databases">
        <title>De no assembly of potato wild relative species, Solanum commersonii.</title>
        <authorList>
            <person name="Cho K."/>
        </authorList>
    </citation>
    <scope>NUCLEOTIDE SEQUENCE [LARGE SCALE GENOMIC DNA]</scope>
    <source>
        <strain evidence="1">LZ3.2</strain>
        <tissue evidence="1">Leaf</tissue>
    </source>
</reference>
<keyword evidence="2" id="KW-1185">Reference proteome</keyword>
<organism evidence="1 2">
    <name type="scientific">Solanum commersonii</name>
    <name type="common">Commerson's wild potato</name>
    <name type="synonym">Commerson's nightshade</name>
    <dbReference type="NCBI Taxonomy" id="4109"/>
    <lineage>
        <taxon>Eukaryota</taxon>
        <taxon>Viridiplantae</taxon>
        <taxon>Streptophyta</taxon>
        <taxon>Embryophyta</taxon>
        <taxon>Tracheophyta</taxon>
        <taxon>Spermatophyta</taxon>
        <taxon>Magnoliopsida</taxon>
        <taxon>eudicotyledons</taxon>
        <taxon>Gunneridae</taxon>
        <taxon>Pentapetalae</taxon>
        <taxon>asterids</taxon>
        <taxon>lamiids</taxon>
        <taxon>Solanales</taxon>
        <taxon>Solanaceae</taxon>
        <taxon>Solanoideae</taxon>
        <taxon>Solaneae</taxon>
        <taxon>Solanum</taxon>
    </lineage>
</organism>
<evidence type="ECO:0000313" key="2">
    <source>
        <dbReference type="Proteomes" id="UP000824120"/>
    </source>
</evidence>
<dbReference type="GO" id="GO:0003735">
    <property type="term" value="F:structural constituent of ribosome"/>
    <property type="evidence" value="ECO:0007669"/>
    <property type="project" value="InterPro"/>
</dbReference>
<protein>
    <submittedName>
        <fullName evidence="1">Uncharacterized protein</fullName>
    </submittedName>
</protein>
<dbReference type="OrthoDB" id="408933at2759"/>
<dbReference type="EMBL" id="JACXVP010000009">
    <property type="protein sequence ID" value="KAG5584313.1"/>
    <property type="molecule type" value="Genomic_DNA"/>
</dbReference>
<comment type="caution">
    <text evidence="1">The sequence shown here is derived from an EMBL/GenBank/DDBJ whole genome shotgun (WGS) entry which is preliminary data.</text>
</comment>
<proteinExistence type="predicted"/>
<dbReference type="Proteomes" id="UP000824120">
    <property type="component" value="Chromosome 9"/>
</dbReference>
<accession>A0A9J5X7N4</accession>
<evidence type="ECO:0000313" key="1">
    <source>
        <dbReference type="EMBL" id="KAG5584313.1"/>
    </source>
</evidence>